<gene>
    <name evidence="1" type="ORF">M378DRAFT_392390</name>
</gene>
<dbReference type="InParanoid" id="A0A0C2WXL0"/>
<accession>A0A0C2WXL0</accession>
<name>A0A0C2WXL0_AMAMK</name>
<reference evidence="1 2" key="1">
    <citation type="submission" date="2014-04" db="EMBL/GenBank/DDBJ databases">
        <title>Evolutionary Origins and Diversification of the Mycorrhizal Mutualists.</title>
        <authorList>
            <consortium name="DOE Joint Genome Institute"/>
            <consortium name="Mycorrhizal Genomics Consortium"/>
            <person name="Kohler A."/>
            <person name="Kuo A."/>
            <person name="Nagy L.G."/>
            <person name="Floudas D."/>
            <person name="Copeland A."/>
            <person name="Barry K.W."/>
            <person name="Cichocki N."/>
            <person name="Veneault-Fourrey C."/>
            <person name="LaButti K."/>
            <person name="Lindquist E.A."/>
            <person name="Lipzen A."/>
            <person name="Lundell T."/>
            <person name="Morin E."/>
            <person name="Murat C."/>
            <person name="Riley R."/>
            <person name="Ohm R."/>
            <person name="Sun H."/>
            <person name="Tunlid A."/>
            <person name="Henrissat B."/>
            <person name="Grigoriev I.V."/>
            <person name="Hibbett D.S."/>
            <person name="Martin F."/>
        </authorList>
    </citation>
    <scope>NUCLEOTIDE SEQUENCE [LARGE SCALE GENOMIC DNA]</scope>
    <source>
        <strain evidence="1 2">Koide BX008</strain>
    </source>
</reference>
<sequence>MDRGRRDHLACLRAGKVKKIPVHWRIRDSRRRHRHLTSTWTLSSYVPRTVRDRDEAVGLHISIRSHTLSSSLYSGGVGSQQADLGLNQKRADRCQPIRKLATTQIRAIPH</sequence>
<dbReference type="EMBL" id="KN818236">
    <property type="protein sequence ID" value="KIL66517.1"/>
    <property type="molecule type" value="Genomic_DNA"/>
</dbReference>
<organism evidence="1 2">
    <name type="scientific">Amanita muscaria (strain Koide BX008)</name>
    <dbReference type="NCBI Taxonomy" id="946122"/>
    <lineage>
        <taxon>Eukaryota</taxon>
        <taxon>Fungi</taxon>
        <taxon>Dikarya</taxon>
        <taxon>Basidiomycota</taxon>
        <taxon>Agaricomycotina</taxon>
        <taxon>Agaricomycetes</taxon>
        <taxon>Agaricomycetidae</taxon>
        <taxon>Agaricales</taxon>
        <taxon>Pluteineae</taxon>
        <taxon>Amanitaceae</taxon>
        <taxon>Amanita</taxon>
    </lineage>
</organism>
<evidence type="ECO:0000313" key="2">
    <source>
        <dbReference type="Proteomes" id="UP000054549"/>
    </source>
</evidence>
<proteinExistence type="predicted"/>
<dbReference type="AlphaFoldDB" id="A0A0C2WXL0"/>
<dbReference type="Proteomes" id="UP000054549">
    <property type="component" value="Unassembled WGS sequence"/>
</dbReference>
<dbReference type="HOGENOM" id="CLU_2170408_0_0_1"/>
<keyword evidence="2" id="KW-1185">Reference proteome</keyword>
<protein>
    <submittedName>
        <fullName evidence="1">Uncharacterized protein</fullName>
    </submittedName>
</protein>
<evidence type="ECO:0000313" key="1">
    <source>
        <dbReference type="EMBL" id="KIL66517.1"/>
    </source>
</evidence>